<keyword evidence="1" id="KW-0732">Signal</keyword>
<dbReference type="Pfam" id="PF14534">
    <property type="entry name" value="DUF4440"/>
    <property type="match status" value="1"/>
</dbReference>
<sequence>MKPAVSILFIFTALAFLSCSTKTKYRITENYIPDDPALYETIVGLDSAFFGAYNTCDVNLEKYSSFFSENIEFFHDKGGFMNSKNEIVSATEKNVCGKVTRELVKGSIEVYPIKDYGAVEIGFHKFQNKEEPNSVSKIGRFTIIWKKENNEWKITKVISLH</sequence>
<evidence type="ECO:0000259" key="2">
    <source>
        <dbReference type="Pfam" id="PF14534"/>
    </source>
</evidence>
<dbReference type="Proteomes" id="UP001485226">
    <property type="component" value="Unassembled WGS sequence"/>
</dbReference>
<keyword evidence="4" id="KW-1185">Reference proteome</keyword>
<dbReference type="EMBL" id="JBBYHS010000018">
    <property type="protein sequence ID" value="MEL1255375.1"/>
    <property type="molecule type" value="Genomic_DNA"/>
</dbReference>
<dbReference type="SUPFAM" id="SSF54427">
    <property type="entry name" value="NTF2-like"/>
    <property type="match status" value="1"/>
</dbReference>
<feature type="signal peptide" evidence="1">
    <location>
        <begin position="1"/>
        <end position="15"/>
    </location>
</feature>
<dbReference type="PROSITE" id="PS51257">
    <property type="entry name" value="PROKAR_LIPOPROTEIN"/>
    <property type="match status" value="1"/>
</dbReference>
<dbReference type="Gene3D" id="3.10.450.50">
    <property type="match status" value="1"/>
</dbReference>
<accession>A0ABU9ISE7</accession>
<comment type="caution">
    <text evidence="3">The sequence shown here is derived from an EMBL/GenBank/DDBJ whole genome shotgun (WGS) entry which is preliminary data.</text>
</comment>
<evidence type="ECO:0000256" key="1">
    <source>
        <dbReference type="SAM" id="SignalP"/>
    </source>
</evidence>
<dbReference type="InterPro" id="IPR032710">
    <property type="entry name" value="NTF2-like_dom_sf"/>
</dbReference>
<name>A0ABU9ISE7_9FLAO</name>
<reference evidence="3 4" key="1">
    <citation type="submission" date="2024-04" db="EMBL/GenBank/DDBJ databases">
        <title>Flavobacterium sp. DGU38 16S ribosomal RNA gene Genome sequencing and assembly.</title>
        <authorList>
            <person name="Park S."/>
        </authorList>
    </citation>
    <scope>NUCLEOTIDE SEQUENCE [LARGE SCALE GENOMIC DNA]</scope>
    <source>
        <strain evidence="3 4">DGU38</strain>
    </source>
</reference>
<protein>
    <submittedName>
        <fullName evidence="3">Nuclear transport factor 2 family protein</fullName>
    </submittedName>
</protein>
<dbReference type="RefSeq" id="WP_341694118.1">
    <property type="nucleotide sequence ID" value="NZ_JBBYHS010000018.1"/>
</dbReference>
<organism evidence="3 4">
    <name type="scientific">Flavobacterium calami</name>
    <dbReference type="NCBI Taxonomy" id="3139144"/>
    <lineage>
        <taxon>Bacteria</taxon>
        <taxon>Pseudomonadati</taxon>
        <taxon>Bacteroidota</taxon>
        <taxon>Flavobacteriia</taxon>
        <taxon>Flavobacteriales</taxon>
        <taxon>Flavobacteriaceae</taxon>
        <taxon>Flavobacterium</taxon>
    </lineage>
</organism>
<feature type="chain" id="PRO_5045098655" evidence="1">
    <location>
        <begin position="16"/>
        <end position="161"/>
    </location>
</feature>
<evidence type="ECO:0000313" key="3">
    <source>
        <dbReference type="EMBL" id="MEL1255375.1"/>
    </source>
</evidence>
<proteinExistence type="predicted"/>
<evidence type="ECO:0000313" key="4">
    <source>
        <dbReference type="Proteomes" id="UP001485226"/>
    </source>
</evidence>
<dbReference type="InterPro" id="IPR027843">
    <property type="entry name" value="DUF4440"/>
</dbReference>
<gene>
    <name evidence="3" type="ORF">AAEO57_16410</name>
</gene>
<feature type="domain" description="DUF4440" evidence="2">
    <location>
        <begin position="42"/>
        <end position="154"/>
    </location>
</feature>